<dbReference type="GO" id="GO:0005948">
    <property type="term" value="C:acetolactate synthase complex"/>
    <property type="evidence" value="ECO:0007669"/>
    <property type="project" value="TreeGrafter"/>
</dbReference>
<comment type="similarity">
    <text evidence="1 3">Belongs to the TPP enzyme family.</text>
</comment>
<dbReference type="InterPro" id="IPR045229">
    <property type="entry name" value="TPP_enz"/>
</dbReference>
<dbReference type="GO" id="GO:0050660">
    <property type="term" value="F:flavin adenine dinucleotide binding"/>
    <property type="evidence" value="ECO:0007669"/>
    <property type="project" value="TreeGrafter"/>
</dbReference>
<dbReference type="InterPro" id="IPR029035">
    <property type="entry name" value="DHS-like_NAD/FAD-binding_dom"/>
</dbReference>
<dbReference type="Gene3D" id="3.40.50.970">
    <property type="match status" value="2"/>
</dbReference>
<dbReference type="FunFam" id="3.40.50.970:FF:000007">
    <property type="entry name" value="Acetolactate synthase"/>
    <property type="match status" value="1"/>
</dbReference>
<dbReference type="InterPro" id="IPR012000">
    <property type="entry name" value="Thiamin_PyroP_enz_cen_dom"/>
</dbReference>
<proteinExistence type="inferred from homology"/>
<name>A0A6B1DC22_9CHLR</name>
<feature type="domain" description="Thiamine pyrophosphate enzyme TPP-binding" evidence="5">
    <location>
        <begin position="398"/>
        <end position="545"/>
    </location>
</feature>
<dbReference type="EMBL" id="VXMH01000106">
    <property type="protein sequence ID" value="MYC97166.1"/>
    <property type="molecule type" value="Genomic_DNA"/>
</dbReference>
<dbReference type="AlphaFoldDB" id="A0A6B1DC22"/>
<dbReference type="CDD" id="cd00568">
    <property type="entry name" value="TPP_enzymes"/>
    <property type="match status" value="1"/>
</dbReference>
<dbReference type="SUPFAM" id="SSF52467">
    <property type="entry name" value="DHS-like NAD/FAD-binding domain"/>
    <property type="match status" value="1"/>
</dbReference>
<dbReference type="PANTHER" id="PTHR18968">
    <property type="entry name" value="THIAMINE PYROPHOSPHATE ENZYMES"/>
    <property type="match status" value="1"/>
</dbReference>
<dbReference type="Gene3D" id="3.40.50.1220">
    <property type="entry name" value="TPP-binding domain"/>
    <property type="match status" value="1"/>
</dbReference>
<feature type="domain" description="Thiamine pyrophosphate enzyme N-terminal TPP-binding" evidence="6">
    <location>
        <begin position="4"/>
        <end position="121"/>
    </location>
</feature>
<evidence type="ECO:0000259" key="6">
    <source>
        <dbReference type="Pfam" id="PF02776"/>
    </source>
</evidence>
<dbReference type="GO" id="GO:0030976">
    <property type="term" value="F:thiamine pyrophosphate binding"/>
    <property type="evidence" value="ECO:0007669"/>
    <property type="project" value="InterPro"/>
</dbReference>
<dbReference type="SUPFAM" id="SSF52518">
    <property type="entry name" value="Thiamin diphosphate-binding fold (THDP-binding)"/>
    <property type="match status" value="2"/>
</dbReference>
<dbReference type="GO" id="GO:0003984">
    <property type="term" value="F:acetolactate synthase activity"/>
    <property type="evidence" value="ECO:0007669"/>
    <property type="project" value="TreeGrafter"/>
</dbReference>
<dbReference type="Pfam" id="PF02775">
    <property type="entry name" value="TPP_enzyme_C"/>
    <property type="match status" value="1"/>
</dbReference>
<feature type="domain" description="Thiamine pyrophosphate enzyme central" evidence="4">
    <location>
        <begin position="194"/>
        <end position="335"/>
    </location>
</feature>
<evidence type="ECO:0000256" key="3">
    <source>
        <dbReference type="RuleBase" id="RU362132"/>
    </source>
</evidence>
<reference evidence="7" key="1">
    <citation type="submission" date="2019-09" db="EMBL/GenBank/DDBJ databases">
        <title>Characterisation of the sponge microbiome using genome-centric metagenomics.</title>
        <authorList>
            <person name="Engelberts J.P."/>
            <person name="Robbins S.J."/>
            <person name="De Goeij J.M."/>
            <person name="Aranda M."/>
            <person name="Bell S.C."/>
            <person name="Webster N.S."/>
        </authorList>
    </citation>
    <scope>NUCLEOTIDE SEQUENCE</scope>
    <source>
        <strain evidence="7">SB0661_bin_32</strain>
    </source>
</reference>
<comment type="caution">
    <text evidence="7">The sequence shown here is derived from an EMBL/GenBank/DDBJ whole genome shotgun (WGS) entry which is preliminary data.</text>
</comment>
<dbReference type="CDD" id="cd07035">
    <property type="entry name" value="TPP_PYR_POX_like"/>
    <property type="match status" value="1"/>
</dbReference>
<accession>A0A6B1DC22</accession>
<dbReference type="InterPro" id="IPR012001">
    <property type="entry name" value="Thiamin_PyroP_enz_TPP-bd_dom"/>
</dbReference>
<dbReference type="Pfam" id="PF00205">
    <property type="entry name" value="TPP_enzyme_M"/>
    <property type="match status" value="1"/>
</dbReference>
<dbReference type="GO" id="GO:0009097">
    <property type="term" value="P:isoleucine biosynthetic process"/>
    <property type="evidence" value="ECO:0007669"/>
    <property type="project" value="TreeGrafter"/>
</dbReference>
<dbReference type="GO" id="GO:0000287">
    <property type="term" value="F:magnesium ion binding"/>
    <property type="evidence" value="ECO:0007669"/>
    <property type="project" value="InterPro"/>
</dbReference>
<evidence type="ECO:0000313" key="7">
    <source>
        <dbReference type="EMBL" id="MYC97166.1"/>
    </source>
</evidence>
<evidence type="ECO:0000256" key="2">
    <source>
        <dbReference type="ARBA" id="ARBA00023052"/>
    </source>
</evidence>
<evidence type="ECO:0000259" key="4">
    <source>
        <dbReference type="Pfam" id="PF00205"/>
    </source>
</evidence>
<evidence type="ECO:0000259" key="5">
    <source>
        <dbReference type="Pfam" id="PF02775"/>
    </source>
</evidence>
<sequence>MARMTAARALVESLRAQGVDTIFGIISSHTMEIFDALYDHQDTIRFISTRHEQAAAMMADGYARVTGKPGICLTSTGPGAANSMGGLGEAYAASSPVLTITSSAEEQLYERGLGTMHETKNQLDMLETVTRHSVHISRPEEAPEQLREAFALFQDRRPRPIAIEIPSDVQTQKAEMAISGPIRQAAPAADPAAVEAAAEILLAARRVGVMAGTGIHRAGAGRELTRLVERLGAPVFTTANSKGAIAEDHPLSLGMYGGEYNFPPGGLEDPRQTFANSLDVLLVAGSSLSYFRAKSQGLRQPPQLIHLDIDVAPMDKWYETTVRLVGDAGTVLEQLNGALAGRAGPNKTANRVEEGFAAEVRAVRESIREYKRRTLPNETKIMEAIRRATARDAVFVGDVGVCNHRGANYCLEIYEERSYLIPAWGGLGFGLPAAAGAKAGVPERQVVCITGDGGFQFNIQELGTCVQYGLRPVVIVFNDDAWGLLRHYQKSRKGRRYIASDLRNPDFTRLAEAYGARGLQARSLPELVDALDQALGAETVTVIDVKTPEGFANFK</sequence>
<dbReference type="InterPro" id="IPR029061">
    <property type="entry name" value="THDP-binding"/>
</dbReference>
<dbReference type="GO" id="GO:0009099">
    <property type="term" value="P:L-valine biosynthetic process"/>
    <property type="evidence" value="ECO:0007669"/>
    <property type="project" value="TreeGrafter"/>
</dbReference>
<keyword evidence="2 3" id="KW-0786">Thiamine pyrophosphate</keyword>
<evidence type="ECO:0000256" key="1">
    <source>
        <dbReference type="ARBA" id="ARBA00007812"/>
    </source>
</evidence>
<dbReference type="InterPro" id="IPR011766">
    <property type="entry name" value="TPP_enzyme_TPP-bd"/>
</dbReference>
<dbReference type="PANTHER" id="PTHR18968:SF13">
    <property type="entry name" value="ACETOLACTATE SYNTHASE CATALYTIC SUBUNIT, MITOCHONDRIAL"/>
    <property type="match status" value="1"/>
</dbReference>
<protein>
    <submittedName>
        <fullName evidence="7">Thiamine pyrophosphate-binding protein</fullName>
    </submittedName>
</protein>
<dbReference type="Pfam" id="PF02776">
    <property type="entry name" value="TPP_enzyme_N"/>
    <property type="match status" value="1"/>
</dbReference>
<gene>
    <name evidence="7" type="ORF">F4X14_19595</name>
</gene>
<organism evidence="7">
    <name type="scientific">Caldilineaceae bacterium SB0661_bin_32</name>
    <dbReference type="NCBI Taxonomy" id="2605255"/>
    <lineage>
        <taxon>Bacteria</taxon>
        <taxon>Bacillati</taxon>
        <taxon>Chloroflexota</taxon>
        <taxon>Caldilineae</taxon>
        <taxon>Caldilineales</taxon>
        <taxon>Caldilineaceae</taxon>
    </lineage>
</organism>